<dbReference type="GO" id="GO:0046820">
    <property type="term" value="F:4-amino-4-deoxychorismate synthase activity"/>
    <property type="evidence" value="ECO:0007669"/>
    <property type="project" value="UniProtKB-EC"/>
</dbReference>
<dbReference type="RefSeq" id="WP_144986494.1">
    <property type="nucleotide sequence ID" value="NZ_CP037920.1"/>
</dbReference>
<dbReference type="PANTHER" id="PTHR43418">
    <property type="entry name" value="MULTIFUNCTIONAL TRYPTOPHAN BIOSYNTHESIS PROTEIN-RELATED"/>
    <property type="match status" value="1"/>
</dbReference>
<evidence type="ECO:0000256" key="1">
    <source>
        <dbReference type="ARBA" id="ARBA00022962"/>
    </source>
</evidence>
<dbReference type="KEGG" id="gaw:V144x_35880"/>
<name>A0A517VYL5_9PLAN</name>
<proteinExistence type="predicted"/>
<dbReference type="InterPro" id="IPR029062">
    <property type="entry name" value="Class_I_gatase-like"/>
</dbReference>
<feature type="domain" description="Glutamine amidotransferase" evidence="2">
    <location>
        <begin position="3"/>
        <end position="185"/>
    </location>
</feature>
<accession>A0A517VYL5</accession>
<dbReference type="PRINTS" id="PR00099">
    <property type="entry name" value="CPSGATASE"/>
</dbReference>
<dbReference type="EMBL" id="CP037920">
    <property type="protein sequence ID" value="QDT98104.1"/>
    <property type="molecule type" value="Genomic_DNA"/>
</dbReference>
<gene>
    <name evidence="3" type="primary">pabA</name>
    <name evidence="3" type="ORF">V144x_35880</name>
</gene>
<dbReference type="InterPro" id="IPR006221">
    <property type="entry name" value="TrpG/PapA_dom"/>
</dbReference>
<evidence type="ECO:0000259" key="2">
    <source>
        <dbReference type="Pfam" id="PF00117"/>
    </source>
</evidence>
<evidence type="ECO:0000313" key="3">
    <source>
        <dbReference type="EMBL" id="QDT98104.1"/>
    </source>
</evidence>
<organism evidence="3 4">
    <name type="scientific">Gimesia aquarii</name>
    <dbReference type="NCBI Taxonomy" id="2527964"/>
    <lineage>
        <taxon>Bacteria</taxon>
        <taxon>Pseudomonadati</taxon>
        <taxon>Planctomycetota</taxon>
        <taxon>Planctomycetia</taxon>
        <taxon>Planctomycetales</taxon>
        <taxon>Planctomycetaceae</taxon>
        <taxon>Gimesia</taxon>
    </lineage>
</organism>
<dbReference type="FunFam" id="3.40.50.880:FF:000003">
    <property type="entry name" value="Anthranilate synthase component II"/>
    <property type="match status" value="1"/>
</dbReference>
<keyword evidence="3" id="KW-0808">Transferase</keyword>
<dbReference type="PRINTS" id="PR00096">
    <property type="entry name" value="GATASE"/>
</dbReference>
<dbReference type="NCBIfam" id="TIGR00566">
    <property type="entry name" value="trpG_papA"/>
    <property type="match status" value="1"/>
</dbReference>
<reference evidence="3 4" key="1">
    <citation type="submission" date="2019-03" db="EMBL/GenBank/DDBJ databases">
        <title>Deep-cultivation of Planctomycetes and their phenomic and genomic characterization uncovers novel biology.</title>
        <authorList>
            <person name="Wiegand S."/>
            <person name="Jogler M."/>
            <person name="Boedeker C."/>
            <person name="Pinto D."/>
            <person name="Vollmers J."/>
            <person name="Rivas-Marin E."/>
            <person name="Kohn T."/>
            <person name="Peeters S.H."/>
            <person name="Heuer A."/>
            <person name="Rast P."/>
            <person name="Oberbeckmann S."/>
            <person name="Bunk B."/>
            <person name="Jeske O."/>
            <person name="Meyerdierks A."/>
            <person name="Storesund J.E."/>
            <person name="Kallscheuer N."/>
            <person name="Luecker S."/>
            <person name="Lage O.M."/>
            <person name="Pohl T."/>
            <person name="Merkel B.J."/>
            <person name="Hornburger P."/>
            <person name="Mueller R.-W."/>
            <person name="Bruemmer F."/>
            <person name="Labrenz M."/>
            <person name="Spormann A.M."/>
            <person name="Op den Camp H."/>
            <person name="Overmann J."/>
            <person name="Amann R."/>
            <person name="Jetten M.S.M."/>
            <person name="Mascher T."/>
            <person name="Medema M.H."/>
            <person name="Devos D.P."/>
            <person name="Kaster A.-K."/>
            <person name="Ovreas L."/>
            <person name="Rohde M."/>
            <person name="Galperin M.Y."/>
            <person name="Jogler C."/>
        </authorList>
    </citation>
    <scope>NUCLEOTIDE SEQUENCE [LARGE SCALE GENOMIC DNA]</scope>
    <source>
        <strain evidence="3 4">V144</strain>
    </source>
</reference>
<dbReference type="InterPro" id="IPR017926">
    <property type="entry name" value="GATASE"/>
</dbReference>
<keyword evidence="1" id="KW-0315">Glutamine amidotransferase</keyword>
<dbReference type="CDD" id="cd01743">
    <property type="entry name" value="GATase1_Anthranilate_Synthase"/>
    <property type="match status" value="1"/>
</dbReference>
<dbReference type="GO" id="GO:0000162">
    <property type="term" value="P:L-tryptophan biosynthetic process"/>
    <property type="evidence" value="ECO:0007669"/>
    <property type="project" value="TreeGrafter"/>
</dbReference>
<dbReference type="EC" id="2.6.1.85" evidence="3"/>
<dbReference type="SUPFAM" id="SSF52317">
    <property type="entry name" value="Class I glutamine amidotransferase-like"/>
    <property type="match status" value="1"/>
</dbReference>
<dbReference type="GO" id="GO:0004049">
    <property type="term" value="F:anthranilate synthase activity"/>
    <property type="evidence" value="ECO:0007669"/>
    <property type="project" value="TreeGrafter"/>
</dbReference>
<protein>
    <submittedName>
        <fullName evidence="3">Aminodeoxychorismate/anthranilate synthase component 2</fullName>
        <ecNumber evidence="3">2.6.1.85</ecNumber>
    </submittedName>
</protein>
<dbReference type="Proteomes" id="UP000318704">
    <property type="component" value="Chromosome"/>
</dbReference>
<keyword evidence="3" id="KW-0032">Aminotransferase</keyword>
<dbReference type="PROSITE" id="PS51273">
    <property type="entry name" value="GATASE_TYPE_1"/>
    <property type="match status" value="1"/>
</dbReference>
<sequence length="200" mass="22088">MILIIDNYDSFVFNLARYFEELGQQTLVIRNDQMTLAQAEQISPDALVLSPGPCTPNEAGVSQELITHFTHRVPILGVCLGHQTIAASFGGKIIKAPEPVHGRTSLIYHQKSRLLSNLPNPFKATRYHSLIIDEASLSSDLEITARTEEGIPMAIEHQTAPLFGVQFHPESILTESGRSLLESFLSFLPSLPEQSKNAHC</sequence>
<evidence type="ECO:0000313" key="4">
    <source>
        <dbReference type="Proteomes" id="UP000318704"/>
    </source>
</evidence>
<dbReference type="PANTHER" id="PTHR43418:SF4">
    <property type="entry name" value="MULTIFUNCTIONAL TRYPTOPHAN BIOSYNTHESIS PROTEIN"/>
    <property type="match status" value="1"/>
</dbReference>
<dbReference type="InterPro" id="IPR050472">
    <property type="entry name" value="Anth_synth/Amidotransfase"/>
</dbReference>
<dbReference type="Pfam" id="PF00117">
    <property type="entry name" value="GATase"/>
    <property type="match status" value="1"/>
</dbReference>
<dbReference type="Gene3D" id="3.40.50.880">
    <property type="match status" value="1"/>
</dbReference>
<dbReference type="PRINTS" id="PR00097">
    <property type="entry name" value="ANTSNTHASEII"/>
</dbReference>
<dbReference type="GO" id="GO:0005829">
    <property type="term" value="C:cytosol"/>
    <property type="evidence" value="ECO:0007669"/>
    <property type="project" value="TreeGrafter"/>
</dbReference>
<dbReference type="AlphaFoldDB" id="A0A517VYL5"/>